<evidence type="ECO:0000256" key="1">
    <source>
        <dbReference type="ARBA" id="ARBA00004613"/>
    </source>
</evidence>
<evidence type="ECO:0000256" key="2">
    <source>
        <dbReference type="ARBA" id="ARBA00008960"/>
    </source>
</evidence>
<evidence type="ECO:0000256" key="5">
    <source>
        <dbReference type="ARBA" id="ARBA00023180"/>
    </source>
</evidence>
<name>A0A0M3JQV2_ANISI</name>
<evidence type="ECO:0000256" key="4">
    <source>
        <dbReference type="ARBA" id="ARBA00022729"/>
    </source>
</evidence>
<dbReference type="WBParaSite" id="ASIM_0001006301-mRNA-1">
    <property type="protein sequence ID" value="ASIM_0001006301-mRNA-1"/>
    <property type="gene ID" value="ASIM_0001006301"/>
</dbReference>
<reference evidence="8" key="1">
    <citation type="submission" date="2017-02" db="UniProtKB">
        <authorList>
            <consortium name="WormBaseParasite"/>
        </authorList>
    </citation>
    <scope>IDENTIFICATION</scope>
</reference>
<evidence type="ECO:0000256" key="3">
    <source>
        <dbReference type="ARBA" id="ARBA00022525"/>
    </source>
</evidence>
<dbReference type="PANTHER" id="PTHR31703:SF2">
    <property type="entry name" value="UPF0669 PROTEIN C6ORF120"/>
    <property type="match status" value="1"/>
</dbReference>
<proteinExistence type="inferred from homology"/>
<dbReference type="Proteomes" id="UP000267096">
    <property type="component" value="Unassembled WGS sequence"/>
</dbReference>
<reference evidence="6 7" key="2">
    <citation type="submission" date="2018-11" db="EMBL/GenBank/DDBJ databases">
        <authorList>
            <consortium name="Pathogen Informatics"/>
        </authorList>
    </citation>
    <scope>NUCLEOTIDE SEQUENCE [LARGE SCALE GENOMIC DNA]</scope>
</reference>
<keyword evidence="4" id="KW-0732">Signal</keyword>
<accession>A0A0M3JQV2</accession>
<dbReference type="EMBL" id="UYRR01030972">
    <property type="protein sequence ID" value="VDK41763.1"/>
    <property type="molecule type" value="Genomic_DNA"/>
</dbReference>
<protein>
    <submittedName>
        <fullName evidence="8">UPF0669 protein C6orf120 (inferred by orthology to a human protein)</fullName>
    </submittedName>
</protein>
<gene>
    <name evidence="6" type="ORF">ASIM_LOCUS9794</name>
</gene>
<evidence type="ECO:0000313" key="7">
    <source>
        <dbReference type="Proteomes" id="UP000267096"/>
    </source>
</evidence>
<sequence length="149" mass="17311">MIRGELAATNWSYFDLKWEGRLRIILESVIGDADLYLSYTRKRPGIKVHEHDMLSMTCGLDVLDVPQSVKRPLHLGIYGHPSKSETSYKMLLVMVQKQDGEFEDDLNVSPELIELFGDDLQTDDYKFTFKETLFTILRFFFEVLIEILA</sequence>
<keyword evidence="3" id="KW-0964">Secreted</keyword>
<keyword evidence="7" id="KW-1185">Reference proteome</keyword>
<comment type="similarity">
    <text evidence="2">Belongs to the UPF0669 family.</text>
</comment>
<dbReference type="PANTHER" id="PTHR31703">
    <property type="entry name" value="UPF0669 PROTEIN C6ORF120"/>
    <property type="match status" value="1"/>
</dbReference>
<organism evidence="8">
    <name type="scientific">Anisakis simplex</name>
    <name type="common">Herring worm</name>
    <dbReference type="NCBI Taxonomy" id="6269"/>
    <lineage>
        <taxon>Eukaryota</taxon>
        <taxon>Metazoa</taxon>
        <taxon>Ecdysozoa</taxon>
        <taxon>Nematoda</taxon>
        <taxon>Chromadorea</taxon>
        <taxon>Rhabditida</taxon>
        <taxon>Spirurina</taxon>
        <taxon>Ascaridomorpha</taxon>
        <taxon>Ascaridoidea</taxon>
        <taxon>Anisakidae</taxon>
        <taxon>Anisakis</taxon>
        <taxon>Anisakis simplex complex</taxon>
    </lineage>
</organism>
<evidence type="ECO:0000313" key="8">
    <source>
        <dbReference type="WBParaSite" id="ASIM_0001006301-mRNA-1"/>
    </source>
</evidence>
<dbReference type="AlphaFoldDB" id="A0A0M3JQV2"/>
<dbReference type="InterPro" id="IPR031420">
    <property type="entry name" value="UPF0669"/>
</dbReference>
<comment type="subcellular location">
    <subcellularLocation>
        <location evidence="1">Secreted</location>
    </subcellularLocation>
</comment>
<keyword evidence="5" id="KW-0325">Glycoprotein</keyword>
<dbReference type="Pfam" id="PF17065">
    <property type="entry name" value="UPF0669"/>
    <property type="match status" value="1"/>
</dbReference>
<dbReference type="OrthoDB" id="10046613at2759"/>
<dbReference type="GO" id="GO:0005576">
    <property type="term" value="C:extracellular region"/>
    <property type="evidence" value="ECO:0007669"/>
    <property type="project" value="UniProtKB-SubCell"/>
</dbReference>
<evidence type="ECO:0000313" key="6">
    <source>
        <dbReference type="EMBL" id="VDK41763.1"/>
    </source>
</evidence>